<dbReference type="InterPro" id="IPR000742">
    <property type="entry name" value="EGF"/>
</dbReference>
<dbReference type="InterPro" id="IPR001881">
    <property type="entry name" value="EGF-like_Ca-bd_dom"/>
</dbReference>
<keyword evidence="1 2" id="KW-1015">Disulfide bond</keyword>
<evidence type="ECO:0000259" key="5">
    <source>
        <dbReference type="PROSITE" id="PS50026"/>
    </source>
</evidence>
<evidence type="ECO:0000256" key="3">
    <source>
        <dbReference type="SAM" id="MobiDB-lite"/>
    </source>
</evidence>
<feature type="disulfide bond" evidence="2">
    <location>
        <begin position="31"/>
        <end position="40"/>
    </location>
</feature>
<keyword evidence="7" id="KW-1185">Reference proteome</keyword>
<dbReference type="CDD" id="cd00110">
    <property type="entry name" value="LamG"/>
    <property type="match status" value="2"/>
</dbReference>
<dbReference type="PANTHER" id="PTHR15036:SF85">
    <property type="entry name" value="SP2353, ISOFORM A"/>
    <property type="match status" value="1"/>
</dbReference>
<dbReference type="PROSITE" id="PS50026">
    <property type="entry name" value="EGF_3"/>
    <property type="match status" value="1"/>
</dbReference>
<dbReference type="PROSITE" id="PS50025">
    <property type="entry name" value="LAM_G_DOMAIN"/>
    <property type="match status" value="2"/>
</dbReference>
<dbReference type="PROSITE" id="PS01186">
    <property type="entry name" value="EGF_2"/>
    <property type="match status" value="1"/>
</dbReference>
<evidence type="ECO:0000313" key="6">
    <source>
        <dbReference type="EMBL" id="KAL1114772.1"/>
    </source>
</evidence>
<dbReference type="Pfam" id="PF02210">
    <property type="entry name" value="Laminin_G_2"/>
    <property type="match status" value="1"/>
</dbReference>
<dbReference type="EMBL" id="JBFDAA010000021">
    <property type="protein sequence ID" value="KAL1114772.1"/>
    <property type="molecule type" value="Genomic_DNA"/>
</dbReference>
<dbReference type="GO" id="GO:0016020">
    <property type="term" value="C:membrane"/>
    <property type="evidence" value="ECO:0007669"/>
    <property type="project" value="UniProtKB-SubCell"/>
</dbReference>
<dbReference type="Gene3D" id="2.10.25.10">
    <property type="entry name" value="Laminin"/>
    <property type="match status" value="1"/>
</dbReference>
<dbReference type="PROSITE" id="PS00022">
    <property type="entry name" value="EGF_1"/>
    <property type="match status" value="1"/>
</dbReference>
<organism evidence="6 7">
    <name type="scientific">Ranatra chinensis</name>
    <dbReference type="NCBI Taxonomy" id="642074"/>
    <lineage>
        <taxon>Eukaryota</taxon>
        <taxon>Metazoa</taxon>
        <taxon>Ecdysozoa</taxon>
        <taxon>Arthropoda</taxon>
        <taxon>Hexapoda</taxon>
        <taxon>Insecta</taxon>
        <taxon>Pterygota</taxon>
        <taxon>Neoptera</taxon>
        <taxon>Paraneoptera</taxon>
        <taxon>Hemiptera</taxon>
        <taxon>Heteroptera</taxon>
        <taxon>Panheteroptera</taxon>
        <taxon>Nepomorpha</taxon>
        <taxon>Nepidae</taxon>
        <taxon>Ranatrinae</taxon>
        <taxon>Ranatra</taxon>
    </lineage>
</organism>
<keyword evidence="2" id="KW-0245">EGF-like domain</keyword>
<proteinExistence type="predicted"/>
<comment type="caution">
    <text evidence="6">The sequence shown here is derived from an EMBL/GenBank/DDBJ whole genome shotgun (WGS) entry which is preliminary data.</text>
</comment>
<evidence type="ECO:0000259" key="4">
    <source>
        <dbReference type="PROSITE" id="PS50025"/>
    </source>
</evidence>
<accession>A0ABD0XTZ5</accession>
<dbReference type="SMART" id="SM00282">
    <property type="entry name" value="LamG"/>
    <property type="match status" value="2"/>
</dbReference>
<dbReference type="SMART" id="SM00179">
    <property type="entry name" value="EGF_CA"/>
    <property type="match status" value="1"/>
</dbReference>
<dbReference type="CDD" id="cd00054">
    <property type="entry name" value="EGF_CA"/>
    <property type="match status" value="1"/>
</dbReference>
<dbReference type="GO" id="GO:0048513">
    <property type="term" value="P:animal organ development"/>
    <property type="evidence" value="ECO:0007669"/>
    <property type="project" value="UniProtKB-ARBA"/>
</dbReference>
<feature type="domain" description="Laminin G" evidence="4">
    <location>
        <begin position="46"/>
        <end position="225"/>
    </location>
</feature>
<dbReference type="InterPro" id="IPR013320">
    <property type="entry name" value="ConA-like_dom_sf"/>
</dbReference>
<dbReference type="PANTHER" id="PTHR15036">
    <property type="entry name" value="PIKACHURIN-LIKE PROTEIN"/>
    <property type="match status" value="1"/>
</dbReference>
<evidence type="ECO:0000256" key="2">
    <source>
        <dbReference type="PROSITE-ProRule" id="PRU00076"/>
    </source>
</evidence>
<evidence type="ECO:0000313" key="7">
    <source>
        <dbReference type="Proteomes" id="UP001558652"/>
    </source>
</evidence>
<dbReference type="SUPFAM" id="SSF49899">
    <property type="entry name" value="Concanavalin A-like lectins/glucanases"/>
    <property type="match status" value="2"/>
</dbReference>
<dbReference type="InterPro" id="IPR050372">
    <property type="entry name" value="Neurexin-related_CASP"/>
</dbReference>
<feature type="domain" description="EGF-like" evidence="5">
    <location>
        <begin position="4"/>
        <end position="41"/>
    </location>
</feature>
<dbReference type="InterPro" id="IPR001791">
    <property type="entry name" value="Laminin_G"/>
</dbReference>
<reference evidence="6 7" key="1">
    <citation type="submission" date="2024-07" db="EMBL/GenBank/DDBJ databases">
        <title>Chromosome-level genome assembly of the water stick insect Ranatra chinensis (Heteroptera: Nepidae).</title>
        <authorList>
            <person name="Liu X."/>
        </authorList>
    </citation>
    <scope>NUCLEOTIDE SEQUENCE [LARGE SCALE GENOMIC DNA]</scope>
    <source>
        <strain evidence="6">Cailab_2021Rc</strain>
        <tissue evidence="6">Muscle</tissue>
    </source>
</reference>
<gene>
    <name evidence="6" type="ORF">AAG570_007596</name>
</gene>
<dbReference type="GO" id="GO:0030154">
    <property type="term" value="P:cell differentiation"/>
    <property type="evidence" value="ECO:0007669"/>
    <property type="project" value="UniProtKB-ARBA"/>
</dbReference>
<dbReference type="Pfam" id="PF00054">
    <property type="entry name" value="Laminin_G_1"/>
    <property type="match status" value="1"/>
</dbReference>
<dbReference type="Gene3D" id="2.60.120.200">
    <property type="match status" value="2"/>
</dbReference>
<name>A0ABD0XTZ5_9HEMI</name>
<feature type="region of interest" description="Disordered" evidence="3">
    <location>
        <begin position="360"/>
        <end position="380"/>
    </location>
</feature>
<feature type="non-terminal residue" evidence="6">
    <location>
        <position position="1"/>
    </location>
</feature>
<dbReference type="GO" id="GO:0009653">
    <property type="term" value="P:anatomical structure morphogenesis"/>
    <property type="evidence" value="ECO:0007669"/>
    <property type="project" value="UniProtKB-ARBA"/>
</dbReference>
<dbReference type="Proteomes" id="UP001558652">
    <property type="component" value="Unassembled WGS sequence"/>
</dbReference>
<sequence length="443" mass="48119">DECVEDVCSKVECGHGGKCLSSVEGGAQCLCPLGYTGHLCQTTLDIQVPAFNGSSYLRYPGLGSSALSWLDLVLVVKPNSQNGVILYNGHRSDGVGDFMAVYISEGHLEFTFDLGTGAATVRSAEPVSVGEWHEVRVSRTGRMAVMQVDKRSSSQVLSPGAFTQLYLPLNMYVGGVPNFDMVSPKVKVRSSFVGCIQKVTINNRLVEMVGEALAGVNVENCGHPCASRPCGETGRCVPHHDAYKCVCDRHCQQNDRAPVSPIASFSSNTYLHYTDPDIIARILSNKVSINMRLRTTASSGLILWTGRIETTIASGDFLAVGIRDGYLHLRYNLGSGEGLIVYNATRVDDGNWHRMKATRNEQEGSLTVDSGDTISSRSPGKLKQLNTNTGLYIGGMEEMELATHYKYHRGFFGCISELTFNSDFHVKLALSTNTTDHCGDVPP</sequence>
<protein>
    <submittedName>
        <fullName evidence="6">Uncharacterized protein</fullName>
    </submittedName>
</protein>
<dbReference type="AlphaFoldDB" id="A0ABD0XTZ5"/>
<feature type="compositionally biased region" description="Polar residues" evidence="3">
    <location>
        <begin position="363"/>
        <end position="380"/>
    </location>
</feature>
<evidence type="ECO:0000256" key="1">
    <source>
        <dbReference type="ARBA" id="ARBA00023157"/>
    </source>
</evidence>
<feature type="domain" description="Laminin G" evidence="4">
    <location>
        <begin position="260"/>
        <end position="438"/>
    </location>
</feature>
<comment type="caution">
    <text evidence="2">Lacks conserved residue(s) required for the propagation of feature annotation.</text>
</comment>
<dbReference type="SMART" id="SM00181">
    <property type="entry name" value="EGF"/>
    <property type="match status" value="2"/>
</dbReference>
<dbReference type="Pfam" id="PF00008">
    <property type="entry name" value="EGF"/>
    <property type="match status" value="1"/>
</dbReference>